<dbReference type="GO" id="GO:0009295">
    <property type="term" value="C:nucleoid"/>
    <property type="evidence" value="ECO:0007669"/>
    <property type="project" value="UniProtKB-SubCell"/>
</dbReference>
<dbReference type="Pfam" id="PF02381">
    <property type="entry name" value="MraZ"/>
    <property type="match status" value="2"/>
</dbReference>
<proteinExistence type="inferred from homology"/>
<sequence>MFVGINTLNLDAKGRLAIPVRYRKELVGPEGAGVVVTVNPYERCLWLYPRNEWQEVARKVISLPDLKKQNKSLKRLLLGHASELDLDGQGRILLSASLREYAGMDKPVALVGQGNKFEIWAESAWLETRDDCLETVMPGDESDLSEDLVNLAL</sequence>
<dbReference type="PROSITE" id="PS51740">
    <property type="entry name" value="SPOVT_ABRB"/>
    <property type="match status" value="2"/>
</dbReference>
<evidence type="ECO:0000259" key="8">
    <source>
        <dbReference type="PROSITE" id="PS51740"/>
    </source>
</evidence>
<dbReference type="InterPro" id="IPR035644">
    <property type="entry name" value="MraZ_C"/>
</dbReference>
<evidence type="ECO:0000256" key="4">
    <source>
        <dbReference type="ARBA" id="ARBA00023015"/>
    </source>
</evidence>
<dbReference type="Gene3D" id="3.40.1550.20">
    <property type="entry name" value="Transcriptional regulator MraZ domain"/>
    <property type="match status" value="1"/>
</dbReference>
<dbReference type="GO" id="GO:0051301">
    <property type="term" value="P:cell division"/>
    <property type="evidence" value="ECO:0007669"/>
    <property type="project" value="UniProtKB-KW"/>
</dbReference>
<dbReference type="GO" id="GO:0005737">
    <property type="term" value="C:cytoplasm"/>
    <property type="evidence" value="ECO:0007669"/>
    <property type="project" value="UniProtKB-UniRule"/>
</dbReference>
<dbReference type="CDD" id="cd16320">
    <property type="entry name" value="MraZ_N"/>
    <property type="match status" value="1"/>
</dbReference>
<keyword evidence="4 7" id="KW-0805">Transcription regulation</keyword>
<dbReference type="InterPro" id="IPR020603">
    <property type="entry name" value="MraZ_dom"/>
</dbReference>
<dbReference type="InterPro" id="IPR037914">
    <property type="entry name" value="SpoVT-AbrB_sf"/>
</dbReference>
<evidence type="ECO:0000256" key="1">
    <source>
        <dbReference type="ARBA" id="ARBA00013860"/>
    </source>
</evidence>
<accession>A0A7U6JGB3</accession>
<name>A0A7U6JGB3_9GAMM</name>
<keyword evidence="9" id="KW-0132">Cell division</keyword>
<keyword evidence="5 7" id="KW-0238">DNA-binding</keyword>
<comment type="subunit">
    <text evidence="7">Forms oligomers.</text>
</comment>
<dbReference type="KEGG" id="tbn:TBH_C0549"/>
<keyword evidence="6 7" id="KW-0804">Transcription</keyword>
<evidence type="ECO:0000313" key="10">
    <source>
        <dbReference type="Proteomes" id="UP000031631"/>
    </source>
</evidence>
<dbReference type="InterPro" id="IPR038619">
    <property type="entry name" value="MraZ_sf"/>
</dbReference>
<dbReference type="CDD" id="cd16321">
    <property type="entry name" value="MraZ_C"/>
    <property type="match status" value="1"/>
</dbReference>
<dbReference type="PANTHER" id="PTHR34701:SF1">
    <property type="entry name" value="TRANSCRIPTIONAL REGULATOR MRAZ"/>
    <property type="match status" value="1"/>
</dbReference>
<comment type="subcellular location">
    <subcellularLocation>
        <location evidence="7">Cytoplasm</location>
        <location evidence="7">Nucleoid</location>
    </subcellularLocation>
</comment>
<dbReference type="InterPro" id="IPR035642">
    <property type="entry name" value="MraZ_N"/>
</dbReference>
<reference evidence="9 10" key="1">
    <citation type="journal article" date="2014" name="PLoS ONE">
        <title>Physiological and genomic features of a novel sulfur-oxidizing gammaproteobacterium belonging to a previously uncultivated symbiotic lineage isolated from a hydrothermal vent.</title>
        <authorList>
            <person name="Nunoura T."/>
            <person name="Takaki Y."/>
            <person name="Kazama H."/>
            <person name="Kakuta J."/>
            <person name="Shimamura S."/>
            <person name="Makita H."/>
            <person name="Hirai M."/>
            <person name="Miyazaki M."/>
            <person name="Takai K."/>
        </authorList>
    </citation>
    <scope>NUCLEOTIDE SEQUENCE [LARGE SCALE GENOMIC DNA]</scope>
    <source>
        <strain evidence="9 10">Hiromi1</strain>
    </source>
</reference>
<dbReference type="Proteomes" id="UP000031631">
    <property type="component" value="Chromosome"/>
</dbReference>
<evidence type="ECO:0000256" key="5">
    <source>
        <dbReference type="ARBA" id="ARBA00023125"/>
    </source>
</evidence>
<dbReference type="RefSeq" id="WP_041065243.1">
    <property type="nucleotide sequence ID" value="NZ_AP012273.1"/>
</dbReference>
<keyword evidence="3" id="KW-0677">Repeat</keyword>
<feature type="domain" description="SpoVT-AbrB" evidence="8">
    <location>
        <begin position="81"/>
        <end position="124"/>
    </location>
</feature>
<dbReference type="NCBIfam" id="TIGR00242">
    <property type="entry name" value="division/cell wall cluster transcriptional repressor MraZ"/>
    <property type="match status" value="1"/>
</dbReference>
<organism evidence="9 10">
    <name type="scientific">Thiolapillus brandeum</name>
    <dbReference type="NCBI Taxonomy" id="1076588"/>
    <lineage>
        <taxon>Bacteria</taxon>
        <taxon>Pseudomonadati</taxon>
        <taxon>Pseudomonadota</taxon>
        <taxon>Gammaproteobacteria</taxon>
        <taxon>Chromatiales</taxon>
        <taxon>Sedimenticolaceae</taxon>
        <taxon>Thiolapillus</taxon>
    </lineage>
</organism>
<keyword evidence="9" id="KW-0131">Cell cycle</keyword>
<dbReference type="SUPFAM" id="SSF89447">
    <property type="entry name" value="AbrB/MazE/MraZ-like"/>
    <property type="match status" value="1"/>
</dbReference>
<dbReference type="HAMAP" id="MF_01008">
    <property type="entry name" value="MraZ"/>
    <property type="match status" value="1"/>
</dbReference>
<comment type="similarity">
    <text evidence="7">Belongs to the MraZ family.</text>
</comment>
<evidence type="ECO:0000256" key="6">
    <source>
        <dbReference type="ARBA" id="ARBA00023163"/>
    </source>
</evidence>
<evidence type="ECO:0000256" key="3">
    <source>
        <dbReference type="ARBA" id="ARBA00022737"/>
    </source>
</evidence>
<dbReference type="GO" id="GO:0003700">
    <property type="term" value="F:DNA-binding transcription factor activity"/>
    <property type="evidence" value="ECO:0007669"/>
    <property type="project" value="UniProtKB-UniRule"/>
</dbReference>
<feature type="domain" description="SpoVT-AbrB" evidence="8">
    <location>
        <begin position="5"/>
        <end position="52"/>
    </location>
</feature>
<dbReference type="InterPro" id="IPR003444">
    <property type="entry name" value="MraZ"/>
</dbReference>
<dbReference type="AlphaFoldDB" id="A0A7U6JGB3"/>
<dbReference type="GO" id="GO:2000143">
    <property type="term" value="P:negative regulation of DNA-templated transcription initiation"/>
    <property type="evidence" value="ECO:0007669"/>
    <property type="project" value="TreeGrafter"/>
</dbReference>
<gene>
    <name evidence="7" type="primary">mraZ</name>
    <name evidence="9" type="ORF">TBH_C0549</name>
</gene>
<keyword evidence="10" id="KW-1185">Reference proteome</keyword>
<evidence type="ECO:0000313" key="9">
    <source>
        <dbReference type="EMBL" id="BAO43494.1"/>
    </source>
</evidence>
<dbReference type="OrthoDB" id="9807753at2"/>
<evidence type="ECO:0000256" key="7">
    <source>
        <dbReference type="HAMAP-Rule" id="MF_01008"/>
    </source>
</evidence>
<dbReference type="EMBL" id="AP012273">
    <property type="protein sequence ID" value="BAO43494.1"/>
    <property type="molecule type" value="Genomic_DNA"/>
</dbReference>
<dbReference type="InterPro" id="IPR007159">
    <property type="entry name" value="SpoVT-AbrB_dom"/>
</dbReference>
<keyword evidence="2 7" id="KW-0963">Cytoplasm</keyword>
<evidence type="ECO:0000256" key="2">
    <source>
        <dbReference type="ARBA" id="ARBA00022490"/>
    </source>
</evidence>
<dbReference type="GO" id="GO:0000976">
    <property type="term" value="F:transcription cis-regulatory region binding"/>
    <property type="evidence" value="ECO:0007669"/>
    <property type="project" value="TreeGrafter"/>
</dbReference>
<protein>
    <recommendedName>
        <fullName evidence="1 7">Transcriptional regulator MraZ</fullName>
    </recommendedName>
</protein>
<dbReference type="PANTHER" id="PTHR34701">
    <property type="entry name" value="TRANSCRIPTIONAL REGULATOR MRAZ"/>
    <property type="match status" value="1"/>
</dbReference>